<organism evidence="3 4">
    <name type="scientific">Purpureocillium lilacinum</name>
    <name type="common">Paecilomyces lilacinus</name>
    <dbReference type="NCBI Taxonomy" id="33203"/>
    <lineage>
        <taxon>Eukaryota</taxon>
        <taxon>Fungi</taxon>
        <taxon>Dikarya</taxon>
        <taxon>Ascomycota</taxon>
        <taxon>Pezizomycotina</taxon>
        <taxon>Sordariomycetes</taxon>
        <taxon>Hypocreomycetidae</taxon>
        <taxon>Hypocreales</taxon>
        <taxon>Ophiocordycipitaceae</taxon>
        <taxon>Purpureocillium</taxon>
    </lineage>
</organism>
<evidence type="ECO:0000313" key="4">
    <source>
        <dbReference type="Proteomes" id="UP001287286"/>
    </source>
</evidence>
<accession>A0ABR0BHK8</accession>
<gene>
    <name evidence="3" type="ORF">Purlil1_12166</name>
</gene>
<feature type="transmembrane region" description="Helical" evidence="1">
    <location>
        <begin position="82"/>
        <end position="103"/>
    </location>
</feature>
<keyword evidence="1" id="KW-0472">Membrane</keyword>
<feature type="transmembrane region" description="Helical" evidence="1">
    <location>
        <begin position="158"/>
        <end position="176"/>
    </location>
</feature>
<keyword evidence="1" id="KW-0812">Transmembrane</keyword>
<name>A0ABR0BHK8_PURLI</name>
<feature type="domain" description="DUF7703" evidence="2">
    <location>
        <begin position="21"/>
        <end position="253"/>
    </location>
</feature>
<keyword evidence="4" id="KW-1185">Reference proteome</keyword>
<reference evidence="3 4" key="1">
    <citation type="journal article" date="2024" name="Microbiol. Resour. Announc.">
        <title>Genome annotations for the ascomycete fungi Trichoderma harzianum, Trichoderma aggressivum, and Purpureocillium lilacinum.</title>
        <authorList>
            <person name="Beijen E.P.W."/>
            <person name="Ohm R.A."/>
        </authorList>
    </citation>
    <scope>NUCLEOTIDE SEQUENCE [LARGE SCALE GENOMIC DNA]</scope>
    <source>
        <strain evidence="3 4">CBS 150709</strain>
    </source>
</reference>
<feature type="transmembrane region" description="Helical" evidence="1">
    <location>
        <begin position="18"/>
        <end position="37"/>
    </location>
</feature>
<protein>
    <recommendedName>
        <fullName evidence="2">DUF7703 domain-containing protein</fullName>
    </recommendedName>
</protein>
<evidence type="ECO:0000313" key="3">
    <source>
        <dbReference type="EMBL" id="KAK4077968.1"/>
    </source>
</evidence>
<dbReference type="EMBL" id="JAWRVI010000091">
    <property type="protein sequence ID" value="KAK4077968.1"/>
    <property type="molecule type" value="Genomic_DNA"/>
</dbReference>
<dbReference type="InterPro" id="IPR056120">
    <property type="entry name" value="DUF7703"/>
</dbReference>
<proteinExistence type="predicted"/>
<evidence type="ECO:0000256" key="1">
    <source>
        <dbReference type="SAM" id="Phobius"/>
    </source>
</evidence>
<feature type="transmembrane region" description="Helical" evidence="1">
    <location>
        <begin position="115"/>
        <end position="138"/>
    </location>
</feature>
<dbReference type="Proteomes" id="UP001287286">
    <property type="component" value="Unassembled WGS sequence"/>
</dbReference>
<comment type="caution">
    <text evidence="3">The sequence shown here is derived from an EMBL/GenBank/DDBJ whole genome shotgun (WGS) entry which is preliminary data.</text>
</comment>
<sequence length="337" mass="37406">MSADTGGPTYRPGQHQEYWPVIVFISVALYNVVELNFLIVSTFKRFRGLYFWSFLVATWGIAFNAVGYLVRHLRADPSGYGQATIILIGWCTMITGQSLVLYSRLHIVLYNLARLRYVLTMIIVDAIWLGVPVIVLVYGTNSHKPGPFARPYAIFEKLQLTVFFVQEVIISGLYIFETAKLLKLQHGVAESGMRRVMGHLILVNVFVVVLDISILCLEFTGHYDIQTAWKSLVYSVKLKAEFSVLNRLVGFSQRLRSSGSLQPTSSRDATDVTTGGMHRRTCIAGVDWVGMRGSLGHGAVRQEVSAAQSAGGLRVMKTTAAMISHGGRQGPAWPSSW</sequence>
<feature type="transmembrane region" description="Helical" evidence="1">
    <location>
        <begin position="49"/>
        <end position="70"/>
    </location>
</feature>
<keyword evidence="1" id="KW-1133">Transmembrane helix</keyword>
<dbReference type="PANTHER" id="PTHR37013">
    <property type="entry name" value="INTEGRAL MEMBRANE PROTEIN (AFU_ORTHOLOGUE AFUA_1G05950)-RELATED"/>
    <property type="match status" value="1"/>
</dbReference>
<dbReference type="Pfam" id="PF24802">
    <property type="entry name" value="DUF7703"/>
    <property type="match status" value="1"/>
</dbReference>
<evidence type="ECO:0000259" key="2">
    <source>
        <dbReference type="Pfam" id="PF24802"/>
    </source>
</evidence>
<feature type="transmembrane region" description="Helical" evidence="1">
    <location>
        <begin position="196"/>
        <end position="215"/>
    </location>
</feature>
<dbReference type="PANTHER" id="PTHR37013:SF3">
    <property type="entry name" value="INTEGRAL MEMBRANE PROTEIN (AFU_ORTHOLOGUE AFUA_1G05950)"/>
    <property type="match status" value="1"/>
</dbReference>